<dbReference type="Proteomes" id="UP000554766">
    <property type="component" value="Unassembled WGS sequence"/>
</dbReference>
<dbReference type="RefSeq" id="WP_011900969.1">
    <property type="nucleotide sequence ID" value="NZ_JAAVJF010000002.1"/>
</dbReference>
<evidence type="ECO:0000313" key="1">
    <source>
        <dbReference type="EMBL" id="NYR15212.1"/>
    </source>
</evidence>
<keyword evidence="2" id="KW-1185">Reference proteome</keyword>
<reference evidence="1 2" key="1">
    <citation type="journal article" date="2020" name="Nat. Commun.">
        <title>The structures of two archaeal type IV pili illuminate evolutionary relationships.</title>
        <authorList>
            <person name="Wang F."/>
            <person name="Baquero D.P."/>
            <person name="Su Z."/>
            <person name="Beltran L.C."/>
            <person name="Prangishvili D."/>
            <person name="Krupovic M."/>
            <person name="Egelman E.H."/>
        </authorList>
    </citation>
    <scope>NUCLEOTIDE SEQUENCE [LARGE SCALE GENOMIC DNA]</scope>
    <source>
        <strain evidence="1 2">2GA</strain>
    </source>
</reference>
<protein>
    <submittedName>
        <fullName evidence="1">Uncharacterized protein</fullName>
    </submittedName>
</protein>
<comment type="caution">
    <text evidence="1">The sequence shown here is derived from an EMBL/GenBank/DDBJ whole genome shotgun (WGS) entry which is preliminary data.</text>
</comment>
<dbReference type="AlphaFoldDB" id="A0A7L4P930"/>
<evidence type="ECO:0000313" key="2">
    <source>
        <dbReference type="Proteomes" id="UP000554766"/>
    </source>
</evidence>
<sequence>MECAETAVDTFRRAFGAEALVDVLEEVGDRLVARFYGNMCYTCGAVDYFDDFAGFYSDCAGEEWGVEEYRQNPDGSYTVVFRPRRLIKGKKRHVKIILDGSEFDLVVGE</sequence>
<dbReference type="EMBL" id="JAAVJF010000002">
    <property type="protein sequence ID" value="NYR15212.1"/>
    <property type="molecule type" value="Genomic_DNA"/>
</dbReference>
<organism evidence="1 2">
    <name type="scientific">Pyrobaculum arsenaticum</name>
    <dbReference type="NCBI Taxonomy" id="121277"/>
    <lineage>
        <taxon>Archaea</taxon>
        <taxon>Thermoproteota</taxon>
        <taxon>Thermoprotei</taxon>
        <taxon>Thermoproteales</taxon>
        <taxon>Thermoproteaceae</taxon>
        <taxon>Pyrobaculum</taxon>
    </lineage>
</organism>
<accession>A0A7L4P930</accession>
<gene>
    <name evidence="1" type="ORF">HC235_04455</name>
</gene>
<dbReference type="OMA" id="AGFYSDC"/>
<dbReference type="GeneID" id="5055251"/>
<proteinExistence type="predicted"/>
<name>A0A7L4P930_9CREN</name>